<evidence type="ECO:0000256" key="1">
    <source>
        <dbReference type="ARBA" id="ARBA00001462"/>
    </source>
</evidence>
<evidence type="ECO:0000259" key="9">
    <source>
        <dbReference type="SMART" id="SM00813"/>
    </source>
</evidence>
<dbReference type="Gene3D" id="2.60.40.1180">
    <property type="entry name" value="Golgi alpha-mannosidase II"/>
    <property type="match status" value="1"/>
</dbReference>
<protein>
    <recommendedName>
        <fullName evidence="4">non-reducing end alpha-L-arabinofuranosidase</fullName>
        <ecNumber evidence="4">3.2.1.55</ecNumber>
    </recommendedName>
</protein>
<comment type="catalytic activity">
    <reaction evidence="1">
        <text>Hydrolysis of terminal non-reducing alpha-L-arabinofuranoside residues in alpha-L-arabinosides.</text>
        <dbReference type="EC" id="3.2.1.55"/>
    </reaction>
</comment>
<dbReference type="Gene3D" id="2.60.120.260">
    <property type="entry name" value="Galactose-binding domain-like"/>
    <property type="match status" value="1"/>
</dbReference>
<gene>
    <name evidence="10" type="ORF">ACFSKL_09415</name>
</gene>
<dbReference type="InterPro" id="IPR013780">
    <property type="entry name" value="Glyco_hydro_b"/>
</dbReference>
<dbReference type="InterPro" id="IPR055235">
    <property type="entry name" value="ASD1_cat"/>
</dbReference>
<keyword evidence="6" id="KW-0119">Carbohydrate metabolism</keyword>
<keyword evidence="8" id="KW-0732">Signal</keyword>
<evidence type="ECO:0000256" key="5">
    <source>
        <dbReference type="ARBA" id="ARBA00022801"/>
    </source>
</evidence>
<dbReference type="SUPFAM" id="SSF51445">
    <property type="entry name" value="(Trans)glycosidases"/>
    <property type="match status" value="1"/>
</dbReference>
<proteinExistence type="inferred from homology"/>
<dbReference type="SMART" id="SM00813">
    <property type="entry name" value="Alpha-L-AF_C"/>
    <property type="match status" value="1"/>
</dbReference>
<dbReference type="SUPFAM" id="SSF51011">
    <property type="entry name" value="Glycosyl hydrolase domain"/>
    <property type="match status" value="1"/>
</dbReference>
<sequence length="784" mass="87682">MKKGLVKRLSDMLSILFLGMIAFSTFSCDTSVDSQILGLSPTFSPEKDSLNGWEREYWSPKENYKIIPSESSALGVLAIEADSFSISRWYRKVQLKPYSTYKITAKIKAENVVSQGGKGGAGIRLGQIKIDNDTILVGTSDWISFEQEFNTEGFDSFLIESVLGKEGPAKGAIYLKDVEVREIALAELKPAVNIDLTVQKAPMEAYIYGQFIEHMGKCIYGGIWAELLEDRKFYYAPGAKNSPWKIWGSKISHDSNYKYSGNPTPLLDLSADQEQGLEQRNLKFKAKAYEGYFLLDIPDNVEPEVFWLSGDQKHAAEITSKEKSEGHTKVAFSFQPSGEVEAGGLGITAKGLGKMRLLAATLMPSDNVKGFRPDVLALMKELNAPIYRWPGGNFVSGYDWKDGLGDRDVRPTRYERAWDGLETNDVGIHEFMELCKLLDTDANIAVNTGLGTAKMAAEEVEYVNGDVSTKMGKWRADNGHEAPYNVKLWAVGNEMFGDWQLGNIPIEEYVVKHNEVAEAMIKVDPNIELIGVGFPGHWNDMMYEHSLDNMDYISEHIYKQDWHSGGLLTHARQLADLIKEVAEEHRKRSGDPEKPVLRIAMDEWNYWYGPHVHGLLGTRYFLRDALGIAAGLNEFSRQSDIYYMANYAQTVNVIGAIKATQTGSWMESTGLVLKMYRHHFGTIPVSLQGDHRPLDVAAALTEDNGFLTVAVVNANFEDYELTIGLDGNGVKNNGEMYIITSSDDMDFNEEKEEKITLESKMVTMDGGKVKVPKMSAVIYKFPVE</sequence>
<evidence type="ECO:0000256" key="6">
    <source>
        <dbReference type="ARBA" id="ARBA00023277"/>
    </source>
</evidence>
<name>A0ABW4VLI8_9BACT</name>
<evidence type="ECO:0000256" key="8">
    <source>
        <dbReference type="SAM" id="SignalP"/>
    </source>
</evidence>
<evidence type="ECO:0000256" key="4">
    <source>
        <dbReference type="ARBA" id="ARBA00012670"/>
    </source>
</evidence>
<evidence type="ECO:0000313" key="10">
    <source>
        <dbReference type="EMBL" id="MFD2035009.1"/>
    </source>
</evidence>
<keyword evidence="5" id="KW-0378">Hydrolase</keyword>
<evidence type="ECO:0000313" key="11">
    <source>
        <dbReference type="Proteomes" id="UP001597361"/>
    </source>
</evidence>
<dbReference type="EC" id="3.2.1.55" evidence="4"/>
<dbReference type="EMBL" id="JBHUHR010000025">
    <property type="protein sequence ID" value="MFD2035009.1"/>
    <property type="molecule type" value="Genomic_DNA"/>
</dbReference>
<accession>A0ABW4VLI8</accession>
<dbReference type="InterPro" id="IPR010720">
    <property type="entry name" value="Alpha-L-AF_C"/>
</dbReference>
<dbReference type="Pfam" id="PF22848">
    <property type="entry name" value="ASD1_dom"/>
    <property type="match status" value="1"/>
</dbReference>
<keyword evidence="11" id="KW-1185">Reference proteome</keyword>
<dbReference type="Gene3D" id="3.20.20.80">
    <property type="entry name" value="Glycosidases"/>
    <property type="match status" value="1"/>
</dbReference>
<reference evidence="11" key="1">
    <citation type="journal article" date="2019" name="Int. J. Syst. Evol. Microbiol.">
        <title>The Global Catalogue of Microorganisms (GCM) 10K type strain sequencing project: providing services to taxonomists for standard genome sequencing and annotation.</title>
        <authorList>
            <consortium name="The Broad Institute Genomics Platform"/>
            <consortium name="The Broad Institute Genome Sequencing Center for Infectious Disease"/>
            <person name="Wu L."/>
            <person name="Ma J."/>
        </authorList>
    </citation>
    <scope>NUCLEOTIDE SEQUENCE [LARGE SCALE GENOMIC DNA]</scope>
    <source>
        <strain evidence="11">CGMCC 1.15180</strain>
    </source>
</reference>
<dbReference type="RefSeq" id="WP_376885661.1">
    <property type="nucleotide sequence ID" value="NZ_JBHUHR010000025.1"/>
</dbReference>
<dbReference type="PANTHER" id="PTHR43576">
    <property type="entry name" value="ALPHA-L-ARABINOFURANOSIDASE C-RELATED"/>
    <property type="match status" value="1"/>
</dbReference>
<evidence type="ECO:0000256" key="2">
    <source>
        <dbReference type="ARBA" id="ARBA00007186"/>
    </source>
</evidence>
<comment type="caution">
    <text evidence="10">The sequence shown here is derived from an EMBL/GenBank/DDBJ whole genome shotgun (WGS) entry which is preliminary data.</text>
</comment>
<feature type="domain" description="Alpha-L-arabinofuranosidase C-terminal" evidence="9">
    <location>
        <begin position="602"/>
        <end position="775"/>
    </location>
</feature>
<evidence type="ECO:0000256" key="7">
    <source>
        <dbReference type="ARBA" id="ARBA00023295"/>
    </source>
</evidence>
<feature type="chain" id="PRO_5046401096" description="non-reducing end alpha-L-arabinofuranosidase" evidence="8">
    <location>
        <begin position="28"/>
        <end position="784"/>
    </location>
</feature>
<organism evidence="10 11">
    <name type="scientific">Belliella marina</name>
    <dbReference type="NCBI Taxonomy" id="1644146"/>
    <lineage>
        <taxon>Bacteria</taxon>
        <taxon>Pseudomonadati</taxon>
        <taxon>Bacteroidota</taxon>
        <taxon>Cytophagia</taxon>
        <taxon>Cytophagales</taxon>
        <taxon>Cyclobacteriaceae</taxon>
        <taxon>Belliella</taxon>
    </lineage>
</organism>
<dbReference type="Pfam" id="PF06964">
    <property type="entry name" value="Alpha-L-AF_C"/>
    <property type="match status" value="1"/>
</dbReference>
<dbReference type="PROSITE" id="PS51257">
    <property type="entry name" value="PROKAR_LIPOPROTEIN"/>
    <property type="match status" value="1"/>
</dbReference>
<dbReference type="PANTHER" id="PTHR43576:SF2">
    <property type="entry name" value="INTRACELLULAR EXO-ALPHA-L-ARABINOFURANOSIDASE 2"/>
    <property type="match status" value="1"/>
</dbReference>
<comment type="subunit">
    <text evidence="3">Homohexamer; trimer of dimers.</text>
</comment>
<feature type="signal peptide" evidence="8">
    <location>
        <begin position="1"/>
        <end position="27"/>
    </location>
</feature>
<dbReference type="InterPro" id="IPR017853">
    <property type="entry name" value="GH"/>
</dbReference>
<keyword evidence="7" id="KW-0326">Glycosidase</keyword>
<dbReference type="Proteomes" id="UP001597361">
    <property type="component" value="Unassembled WGS sequence"/>
</dbReference>
<evidence type="ECO:0000256" key="3">
    <source>
        <dbReference type="ARBA" id="ARBA00011165"/>
    </source>
</evidence>
<comment type="similarity">
    <text evidence="2">Belongs to the glycosyl hydrolase 51 family.</text>
</comment>